<sequence length="79" mass="8832">MTTATFGTNAVDWEQRVDFDRLHAQCLARRKPERDHSDLGTEDPLVAGQRYFSVAGSLPGLRHSQSHRSTAAGRREPLV</sequence>
<accession>A0A378TGE8</accession>
<proteinExistence type="predicted"/>
<evidence type="ECO:0000313" key="3">
    <source>
        <dbReference type="Proteomes" id="UP000254978"/>
    </source>
</evidence>
<dbReference type="RefSeq" id="WP_147289331.1">
    <property type="nucleotide sequence ID" value="NZ_AP022600.1"/>
</dbReference>
<feature type="region of interest" description="Disordered" evidence="1">
    <location>
        <begin position="57"/>
        <end position="79"/>
    </location>
</feature>
<organism evidence="2 3">
    <name type="scientific">Mycolicibacterium tokaiense</name>
    <dbReference type="NCBI Taxonomy" id="39695"/>
    <lineage>
        <taxon>Bacteria</taxon>
        <taxon>Bacillati</taxon>
        <taxon>Actinomycetota</taxon>
        <taxon>Actinomycetes</taxon>
        <taxon>Mycobacteriales</taxon>
        <taxon>Mycobacteriaceae</taxon>
        <taxon>Mycolicibacterium</taxon>
    </lineage>
</organism>
<reference evidence="2 3" key="1">
    <citation type="submission" date="2018-06" db="EMBL/GenBank/DDBJ databases">
        <authorList>
            <consortium name="Pathogen Informatics"/>
            <person name="Doyle S."/>
        </authorList>
    </citation>
    <scope>NUCLEOTIDE SEQUENCE [LARGE SCALE GENOMIC DNA]</scope>
    <source>
        <strain evidence="2 3">NCTC10821</strain>
    </source>
</reference>
<dbReference type="AlphaFoldDB" id="A0A378TGE8"/>
<name>A0A378TGE8_9MYCO</name>
<evidence type="ECO:0000256" key="1">
    <source>
        <dbReference type="SAM" id="MobiDB-lite"/>
    </source>
</evidence>
<evidence type="ECO:0000313" key="2">
    <source>
        <dbReference type="EMBL" id="STZ58883.1"/>
    </source>
</evidence>
<gene>
    <name evidence="2" type="ORF">NCTC10821_02403</name>
</gene>
<keyword evidence="3" id="KW-1185">Reference proteome</keyword>
<dbReference type="EMBL" id="UGQT01000001">
    <property type="protein sequence ID" value="STZ58883.1"/>
    <property type="molecule type" value="Genomic_DNA"/>
</dbReference>
<dbReference type="Proteomes" id="UP000254978">
    <property type="component" value="Unassembled WGS sequence"/>
</dbReference>
<protein>
    <submittedName>
        <fullName evidence="2">Uncharacterized protein</fullName>
    </submittedName>
</protein>